<keyword evidence="1" id="KW-0472">Membrane</keyword>
<feature type="transmembrane region" description="Helical" evidence="1">
    <location>
        <begin position="37"/>
        <end position="56"/>
    </location>
</feature>
<evidence type="ECO:0000256" key="1">
    <source>
        <dbReference type="SAM" id="Phobius"/>
    </source>
</evidence>
<gene>
    <name evidence="2" type="ORF">DWY99_01145</name>
</gene>
<reference evidence="2 3" key="1">
    <citation type="submission" date="2018-08" db="EMBL/GenBank/DDBJ databases">
        <title>A genome reference for cultivated species of the human gut microbiota.</title>
        <authorList>
            <person name="Zou Y."/>
            <person name="Xue W."/>
            <person name="Luo G."/>
        </authorList>
    </citation>
    <scope>NUCLEOTIDE SEQUENCE [LARGE SCALE GENOMIC DNA]</scope>
    <source>
        <strain evidence="2 3">AF28-26</strain>
    </source>
</reference>
<evidence type="ECO:0000313" key="3">
    <source>
        <dbReference type="Proteomes" id="UP000284751"/>
    </source>
</evidence>
<dbReference type="Pfam" id="PF12822">
    <property type="entry name" value="ECF_trnsprt"/>
    <property type="match status" value="1"/>
</dbReference>
<feature type="transmembrane region" description="Helical" evidence="1">
    <location>
        <begin position="86"/>
        <end position="114"/>
    </location>
</feature>
<feature type="transmembrane region" description="Helical" evidence="1">
    <location>
        <begin position="63"/>
        <end position="80"/>
    </location>
</feature>
<keyword evidence="1" id="KW-0812">Transmembrane</keyword>
<dbReference type="InterPro" id="IPR024529">
    <property type="entry name" value="ECF_trnsprt_substrate-spec"/>
</dbReference>
<proteinExistence type="predicted"/>
<protein>
    <submittedName>
        <fullName evidence="2">ECF transporter S component</fullName>
    </submittedName>
</protein>
<dbReference type="GO" id="GO:0022857">
    <property type="term" value="F:transmembrane transporter activity"/>
    <property type="evidence" value="ECO:0007669"/>
    <property type="project" value="InterPro"/>
</dbReference>
<keyword evidence="1" id="KW-1133">Transmembrane helix</keyword>
<dbReference type="AlphaFoldDB" id="A0A412B0U8"/>
<comment type="caution">
    <text evidence="2">The sequence shown here is derived from an EMBL/GenBank/DDBJ whole genome shotgun (WGS) entry which is preliminary data.</text>
</comment>
<dbReference type="Proteomes" id="UP000284751">
    <property type="component" value="Unassembled WGS sequence"/>
</dbReference>
<name>A0A412B0U8_9FIRM</name>
<dbReference type="Gene3D" id="1.10.1760.20">
    <property type="match status" value="1"/>
</dbReference>
<feature type="transmembrane region" description="Helical" evidence="1">
    <location>
        <begin position="126"/>
        <end position="150"/>
    </location>
</feature>
<accession>A0A412B0U8</accession>
<evidence type="ECO:0000313" key="2">
    <source>
        <dbReference type="EMBL" id="RGQ44275.1"/>
    </source>
</evidence>
<dbReference type="EMBL" id="QRTC01000002">
    <property type="protein sequence ID" value="RGQ44275.1"/>
    <property type="molecule type" value="Genomic_DNA"/>
</dbReference>
<sequence length="199" mass="20661">MTKQQSLTMGKTQRMVGLAIFTAIIIVLQLVSTFIKFGPFSITLAMIPIVVGAAVYGAGAGAYLGGVFSVVVLICCVTGADPGGAVVWNANPFLCIVVCMVKGMAAGLAAGLVYRLIAPKSVLGGTVVAAVLSPIVNTGIFYLGLALFFRPVLLFWTGETDVLYNIIVSLLGVNFLVELGVNVVLSPIVVRILKAVKAA</sequence>
<organism evidence="2 3">
    <name type="scientific">[Clostridium] leptum</name>
    <dbReference type="NCBI Taxonomy" id="1535"/>
    <lineage>
        <taxon>Bacteria</taxon>
        <taxon>Bacillati</taxon>
        <taxon>Bacillota</taxon>
        <taxon>Clostridia</taxon>
        <taxon>Eubacteriales</taxon>
        <taxon>Oscillospiraceae</taxon>
        <taxon>Oscillospiraceae incertae sedis</taxon>
    </lineage>
</organism>
<feature type="transmembrane region" description="Helical" evidence="1">
    <location>
        <begin position="162"/>
        <end position="185"/>
    </location>
</feature>
<feature type="transmembrane region" description="Helical" evidence="1">
    <location>
        <begin position="12"/>
        <end position="31"/>
    </location>
</feature>